<dbReference type="OMA" id="TIKCASA"/>
<feature type="region of interest" description="Disordered" evidence="1">
    <location>
        <begin position="1"/>
        <end position="70"/>
    </location>
</feature>
<accession>A0A6P4DUX6</accession>
<gene>
    <name evidence="2" type="primary">LOC108037185</name>
</gene>
<dbReference type="RefSeq" id="XP_016969192.1">
    <property type="nucleotide sequence ID" value="XM_017113703.1"/>
</dbReference>
<name>A0A6P4DUX6_DRORH</name>
<dbReference type="GeneID" id="108037185"/>
<reference evidence="2" key="1">
    <citation type="submission" date="2025-08" db="UniProtKB">
        <authorList>
            <consortium name="RefSeq"/>
        </authorList>
    </citation>
    <scope>IDENTIFICATION</scope>
</reference>
<evidence type="ECO:0000256" key="1">
    <source>
        <dbReference type="SAM" id="MobiDB-lite"/>
    </source>
</evidence>
<protein>
    <submittedName>
        <fullName evidence="2">Myelin transcription factor 1-like protein</fullName>
    </submittedName>
</protein>
<dbReference type="RefSeq" id="XP_016969192.2">
    <property type="nucleotide sequence ID" value="XM_017113703.2"/>
</dbReference>
<dbReference type="AlphaFoldDB" id="A0A6P4DUX6"/>
<sequence length="202" mass="23348">MADVEEEEAPPETVDDQNGEQEAEEDLEGKGEDENEDADEQGEEEQESEEEEKDLFELLNESEEDDEEEQAMYKEYLEVIKEIDTQNMIIKDLKAESTRLMYKKCKTYKDKQEYKRLRACQDQEDIHLRALVNRAIQLQNFGSPRRYGDVEMEVTETEQSYFFTALQSSSSGTCIVHSDAESCQECCFLDSDSDSDYAPCCS</sequence>
<evidence type="ECO:0000313" key="2">
    <source>
        <dbReference type="RefSeq" id="XP_016969192.1"/>
    </source>
</evidence>
<proteinExistence type="predicted"/>
<dbReference type="OrthoDB" id="7867639at2759"/>
<organism evidence="2">
    <name type="scientific">Drosophila rhopaloa</name>
    <name type="common">Fruit fly</name>
    <dbReference type="NCBI Taxonomy" id="1041015"/>
    <lineage>
        <taxon>Eukaryota</taxon>
        <taxon>Metazoa</taxon>
        <taxon>Ecdysozoa</taxon>
        <taxon>Arthropoda</taxon>
        <taxon>Hexapoda</taxon>
        <taxon>Insecta</taxon>
        <taxon>Pterygota</taxon>
        <taxon>Neoptera</taxon>
        <taxon>Endopterygota</taxon>
        <taxon>Diptera</taxon>
        <taxon>Brachycera</taxon>
        <taxon>Muscomorpha</taxon>
        <taxon>Ephydroidea</taxon>
        <taxon>Drosophilidae</taxon>
        <taxon>Drosophila</taxon>
        <taxon>Sophophora</taxon>
    </lineage>
</organism>